<evidence type="ECO:0000256" key="4">
    <source>
        <dbReference type="ARBA" id="ARBA00022741"/>
    </source>
</evidence>
<keyword evidence="5" id="KW-0611">Plant defense</keyword>
<dbReference type="InterPro" id="IPR002182">
    <property type="entry name" value="NB-ARC"/>
</dbReference>
<dbReference type="EMBL" id="JAMRDG010000001">
    <property type="protein sequence ID" value="KAJ3705103.1"/>
    <property type="molecule type" value="Genomic_DNA"/>
</dbReference>
<feature type="region of interest" description="Disordered" evidence="7">
    <location>
        <begin position="157"/>
        <end position="176"/>
    </location>
</feature>
<evidence type="ECO:0000313" key="12">
    <source>
        <dbReference type="EMBL" id="KAJ3705103.1"/>
    </source>
</evidence>
<evidence type="ECO:0000256" key="7">
    <source>
        <dbReference type="SAM" id="MobiDB-lite"/>
    </source>
</evidence>
<name>A0AAD6EY06_9POAL</name>
<dbReference type="PRINTS" id="PR00364">
    <property type="entry name" value="DISEASERSIST"/>
</dbReference>
<dbReference type="InterPro" id="IPR032675">
    <property type="entry name" value="LRR_dom_sf"/>
</dbReference>
<comment type="similarity">
    <text evidence="1">Belongs to the disease resistance NB-LRR family.</text>
</comment>
<reference evidence="12 13" key="1">
    <citation type="journal article" date="2022" name="Cell">
        <title>Repeat-based holocentromeres influence genome architecture and karyotype evolution.</title>
        <authorList>
            <person name="Hofstatter P.G."/>
            <person name="Thangavel G."/>
            <person name="Lux T."/>
            <person name="Neumann P."/>
            <person name="Vondrak T."/>
            <person name="Novak P."/>
            <person name="Zhang M."/>
            <person name="Costa L."/>
            <person name="Castellani M."/>
            <person name="Scott A."/>
            <person name="Toegelov H."/>
            <person name="Fuchs J."/>
            <person name="Mata-Sucre Y."/>
            <person name="Dias Y."/>
            <person name="Vanzela A.L.L."/>
            <person name="Huettel B."/>
            <person name="Almeida C.C.S."/>
            <person name="Simkova H."/>
            <person name="Souza G."/>
            <person name="Pedrosa-Harand A."/>
            <person name="Macas J."/>
            <person name="Mayer K.F.X."/>
            <person name="Houben A."/>
            <person name="Marques A."/>
        </authorList>
    </citation>
    <scope>NUCLEOTIDE SEQUENCE [LARGE SCALE GENOMIC DNA]</scope>
    <source>
        <strain evidence="12">RhyTen1mFocal</strain>
    </source>
</reference>
<dbReference type="FunFam" id="3.40.50.300:FF:001091">
    <property type="entry name" value="Probable disease resistance protein At1g61300"/>
    <property type="match status" value="1"/>
</dbReference>
<evidence type="ECO:0000259" key="9">
    <source>
        <dbReference type="Pfam" id="PF18052"/>
    </source>
</evidence>
<dbReference type="Pfam" id="PF23598">
    <property type="entry name" value="LRR_14"/>
    <property type="match status" value="1"/>
</dbReference>
<dbReference type="Gene3D" id="1.10.10.10">
    <property type="entry name" value="Winged helix-like DNA-binding domain superfamily/Winged helix DNA-binding domain"/>
    <property type="match status" value="1"/>
</dbReference>
<protein>
    <recommendedName>
        <fullName evidence="14">NB-ARC domain-containing protein</fullName>
    </recommendedName>
</protein>
<dbReference type="SUPFAM" id="SSF52540">
    <property type="entry name" value="P-loop containing nucleoside triphosphate hydrolases"/>
    <property type="match status" value="1"/>
</dbReference>
<keyword evidence="3" id="KW-0677">Repeat</keyword>
<keyword evidence="13" id="KW-1185">Reference proteome</keyword>
<evidence type="ECO:0000256" key="2">
    <source>
        <dbReference type="ARBA" id="ARBA00022614"/>
    </source>
</evidence>
<dbReference type="Pfam" id="PF00931">
    <property type="entry name" value="NB-ARC"/>
    <property type="match status" value="1"/>
</dbReference>
<feature type="domain" description="Disease resistance R13L4/SHOC-2-like LRR" evidence="11">
    <location>
        <begin position="490"/>
        <end position="732"/>
    </location>
</feature>
<evidence type="ECO:0000256" key="1">
    <source>
        <dbReference type="ARBA" id="ARBA00008894"/>
    </source>
</evidence>
<dbReference type="AlphaFoldDB" id="A0AAD6EY06"/>
<dbReference type="SUPFAM" id="SSF52058">
    <property type="entry name" value="L domain-like"/>
    <property type="match status" value="1"/>
</dbReference>
<dbReference type="Gene3D" id="3.80.10.10">
    <property type="entry name" value="Ribonuclease Inhibitor"/>
    <property type="match status" value="1"/>
</dbReference>
<evidence type="ECO:0000259" key="10">
    <source>
        <dbReference type="Pfam" id="PF23559"/>
    </source>
</evidence>
<evidence type="ECO:0000256" key="6">
    <source>
        <dbReference type="SAM" id="Coils"/>
    </source>
</evidence>
<dbReference type="Gene3D" id="1.20.5.4130">
    <property type="match status" value="1"/>
</dbReference>
<dbReference type="GO" id="GO:0051707">
    <property type="term" value="P:response to other organism"/>
    <property type="evidence" value="ECO:0007669"/>
    <property type="project" value="UniProtKB-ARBA"/>
</dbReference>
<proteinExistence type="inferred from homology"/>
<dbReference type="PANTHER" id="PTHR23155:SF1205">
    <property type="entry name" value="DISEASE RESISTANCE PROTEIN RPM1"/>
    <property type="match status" value="1"/>
</dbReference>
<evidence type="ECO:0000313" key="13">
    <source>
        <dbReference type="Proteomes" id="UP001210211"/>
    </source>
</evidence>
<gene>
    <name evidence="12" type="ORF">LUZ61_008808</name>
</gene>
<evidence type="ECO:0000256" key="3">
    <source>
        <dbReference type="ARBA" id="ARBA00022737"/>
    </source>
</evidence>
<dbReference type="Gene3D" id="3.40.50.300">
    <property type="entry name" value="P-loop containing nucleotide triphosphate hydrolases"/>
    <property type="match status" value="1"/>
</dbReference>
<dbReference type="GO" id="GO:0006952">
    <property type="term" value="P:defense response"/>
    <property type="evidence" value="ECO:0007669"/>
    <property type="project" value="UniProtKB-KW"/>
</dbReference>
<evidence type="ECO:0000256" key="5">
    <source>
        <dbReference type="ARBA" id="ARBA00022821"/>
    </source>
</evidence>
<dbReference type="InterPro" id="IPR036388">
    <property type="entry name" value="WH-like_DNA-bd_sf"/>
</dbReference>
<organism evidence="12 13">
    <name type="scientific">Rhynchospora tenuis</name>
    <dbReference type="NCBI Taxonomy" id="198213"/>
    <lineage>
        <taxon>Eukaryota</taxon>
        <taxon>Viridiplantae</taxon>
        <taxon>Streptophyta</taxon>
        <taxon>Embryophyta</taxon>
        <taxon>Tracheophyta</taxon>
        <taxon>Spermatophyta</taxon>
        <taxon>Magnoliopsida</taxon>
        <taxon>Liliopsida</taxon>
        <taxon>Poales</taxon>
        <taxon>Cyperaceae</taxon>
        <taxon>Cyperoideae</taxon>
        <taxon>Rhynchosporeae</taxon>
        <taxon>Rhynchospora</taxon>
    </lineage>
</organism>
<evidence type="ECO:0000259" key="11">
    <source>
        <dbReference type="Pfam" id="PF23598"/>
    </source>
</evidence>
<dbReference type="InterPro" id="IPR044974">
    <property type="entry name" value="Disease_R_plants"/>
</dbReference>
<keyword evidence="6" id="KW-0175">Coiled coil</keyword>
<sequence length="767" mass="88632">MAEALLNGVLSVLSKLAEFTVVKAVEKFHSIYKINEEVKKLSKELEYIMTFIKDIDLKYVADKVQMQYVRDAMDIAYDIEDAIDIFLLECPEKSLEECIEKSPGIMDRLKDLAKKTTQFPFLSNFEAEIRRIQKRISEMEDYREKYQINIFGEDVGGEKKRRKSSPEDKLDPIGDPEIVGYAKDRDNIIKRLCDNENQSLDVVSIVGPGGIGKSTLAQKVCNSNDVIENFGKPIWITISQKYNLLDILRKIAQNLNIESTSLNSNELANQIWLSLKKRTYLIVFDDVWTEELWYEIVKVLPDTGNGSRILMTTRSTNVAQRANTTYDPYELQGLDIEQSVKLFLKKAVPKKHQRPDSLFVDLHDIVKKFVAKCMDTKIEAKPLIRLWVAEGLIPHEERRSLEETAECFLEDLVQRSMIQVLERYPDGSIKSCWVHDVLRDLAIQKAKEINFLTVCSRPNDWESCRKSFKESPHLKYLRINTDCIWKKEREFGEWVSGMKYLETLDLRSSLHGPPALADLINLQTLRDVTYNESWEPSVLPNIPKVRQLGIHIDRKTEREAAVMTLFGKLKHVVYLKIQGDVIDLQTIGRGGFPFYKNLKSLVLIYDQYGHADTDYTLNLDYGMLPPHLTELQFRGYQFGSDPMPVLEKLGSLNTLWIGETSEEKNLLMISCSDREFKQLEVLVLENFKMLKEWKIETGAMPMLKQLRVSSCPLLNVPSKLIHLDSLECLDWKTHHETNADAINNIFIQRPHMLRLTIIEDSMFFPCI</sequence>
<feature type="coiled-coil region" evidence="6">
    <location>
        <begin position="122"/>
        <end position="149"/>
    </location>
</feature>
<evidence type="ECO:0000259" key="8">
    <source>
        <dbReference type="Pfam" id="PF00931"/>
    </source>
</evidence>
<accession>A0AAD6EY06</accession>
<dbReference type="InterPro" id="IPR041118">
    <property type="entry name" value="Rx_N"/>
</dbReference>
<dbReference type="PANTHER" id="PTHR23155">
    <property type="entry name" value="DISEASE RESISTANCE PROTEIN RP"/>
    <property type="match status" value="1"/>
</dbReference>
<feature type="domain" description="NB-ARC" evidence="8">
    <location>
        <begin position="185"/>
        <end position="351"/>
    </location>
</feature>
<dbReference type="InterPro" id="IPR058922">
    <property type="entry name" value="WHD_DRP"/>
</dbReference>
<dbReference type="InterPro" id="IPR038005">
    <property type="entry name" value="RX-like_CC"/>
</dbReference>
<feature type="domain" description="Disease resistance N-terminal" evidence="9">
    <location>
        <begin position="11"/>
        <end position="93"/>
    </location>
</feature>
<dbReference type="CDD" id="cd14798">
    <property type="entry name" value="RX-CC_like"/>
    <property type="match status" value="1"/>
</dbReference>
<dbReference type="GO" id="GO:0043531">
    <property type="term" value="F:ADP binding"/>
    <property type="evidence" value="ECO:0007669"/>
    <property type="project" value="InterPro"/>
</dbReference>
<dbReference type="Pfam" id="PF18052">
    <property type="entry name" value="Rx_N"/>
    <property type="match status" value="1"/>
</dbReference>
<comment type="caution">
    <text evidence="12">The sequence shown here is derived from an EMBL/GenBank/DDBJ whole genome shotgun (WGS) entry which is preliminary data.</text>
</comment>
<dbReference type="Proteomes" id="UP001210211">
    <property type="component" value="Unassembled WGS sequence"/>
</dbReference>
<keyword evidence="2" id="KW-0433">Leucine-rich repeat</keyword>
<dbReference type="InterPro" id="IPR027417">
    <property type="entry name" value="P-loop_NTPase"/>
</dbReference>
<dbReference type="Pfam" id="PF23559">
    <property type="entry name" value="WHD_DRP"/>
    <property type="match status" value="1"/>
</dbReference>
<feature type="domain" description="Disease resistance protein winged helix" evidence="10">
    <location>
        <begin position="375"/>
        <end position="442"/>
    </location>
</feature>
<keyword evidence="4" id="KW-0547">Nucleotide-binding</keyword>
<evidence type="ECO:0008006" key="14">
    <source>
        <dbReference type="Google" id="ProtNLM"/>
    </source>
</evidence>
<dbReference type="InterPro" id="IPR055414">
    <property type="entry name" value="LRR_R13L4/SHOC2-like"/>
</dbReference>